<feature type="region of interest" description="Disordered" evidence="1">
    <location>
        <begin position="741"/>
        <end position="802"/>
    </location>
</feature>
<feature type="compositionally biased region" description="Basic and acidic residues" evidence="1">
    <location>
        <begin position="741"/>
        <end position="755"/>
    </location>
</feature>
<proteinExistence type="predicted"/>
<dbReference type="PANTHER" id="PTHR39597:SF1">
    <property type="entry name" value="UBA DOMAIN-CONTAINING PROTEIN RUP1"/>
    <property type="match status" value="1"/>
</dbReference>
<dbReference type="GO" id="GO:0005829">
    <property type="term" value="C:cytosol"/>
    <property type="evidence" value="ECO:0007669"/>
    <property type="project" value="TreeGrafter"/>
</dbReference>
<dbReference type="InterPro" id="IPR055335">
    <property type="entry name" value="Ucp6/RUP1"/>
</dbReference>
<comment type="caution">
    <text evidence="2">The sequence shown here is derived from an EMBL/GenBank/DDBJ whole genome shotgun (WGS) entry which is preliminary data.</text>
</comment>
<dbReference type="Proteomes" id="UP001215712">
    <property type="component" value="Unassembled WGS sequence"/>
</dbReference>
<evidence type="ECO:0008006" key="4">
    <source>
        <dbReference type="Google" id="ProtNLM"/>
    </source>
</evidence>
<reference evidence="2" key="1">
    <citation type="journal article" date="2023" name="IMA Fungus">
        <title>Comparative genomic study of the Penicillium genus elucidates a diverse pangenome and 15 lateral gene transfer events.</title>
        <authorList>
            <person name="Petersen C."/>
            <person name="Sorensen T."/>
            <person name="Nielsen M.R."/>
            <person name="Sondergaard T.E."/>
            <person name="Sorensen J.L."/>
            <person name="Fitzpatrick D.A."/>
            <person name="Frisvad J.C."/>
            <person name="Nielsen K.L."/>
        </authorList>
    </citation>
    <scope>NUCLEOTIDE SEQUENCE</scope>
    <source>
        <strain evidence="2">IBT 17514</strain>
    </source>
</reference>
<feature type="region of interest" description="Disordered" evidence="1">
    <location>
        <begin position="64"/>
        <end position="144"/>
    </location>
</feature>
<evidence type="ECO:0000313" key="3">
    <source>
        <dbReference type="Proteomes" id="UP001215712"/>
    </source>
</evidence>
<dbReference type="AlphaFoldDB" id="A0AAD6HCQ5"/>
<dbReference type="GO" id="GO:0016579">
    <property type="term" value="P:protein deubiquitination"/>
    <property type="evidence" value="ECO:0007669"/>
    <property type="project" value="TreeGrafter"/>
</dbReference>
<gene>
    <name evidence="2" type="ORF">N7493_010448</name>
</gene>
<organism evidence="2 3">
    <name type="scientific">Penicillium malachiteum</name>
    <dbReference type="NCBI Taxonomy" id="1324776"/>
    <lineage>
        <taxon>Eukaryota</taxon>
        <taxon>Fungi</taxon>
        <taxon>Dikarya</taxon>
        <taxon>Ascomycota</taxon>
        <taxon>Pezizomycotina</taxon>
        <taxon>Eurotiomycetes</taxon>
        <taxon>Eurotiomycetidae</taxon>
        <taxon>Eurotiales</taxon>
        <taxon>Aspergillaceae</taxon>
        <taxon>Penicillium</taxon>
    </lineage>
</organism>
<protein>
    <recommendedName>
        <fullName evidence="4">Ubiquitin interaction motif protein</fullName>
    </recommendedName>
</protein>
<evidence type="ECO:0000256" key="1">
    <source>
        <dbReference type="SAM" id="MobiDB-lite"/>
    </source>
</evidence>
<feature type="compositionally biased region" description="Basic and acidic residues" evidence="1">
    <location>
        <begin position="605"/>
        <end position="617"/>
    </location>
</feature>
<name>A0AAD6HCQ5_9EURO</name>
<evidence type="ECO:0000313" key="2">
    <source>
        <dbReference type="EMBL" id="KAJ5709114.1"/>
    </source>
</evidence>
<feature type="compositionally biased region" description="Polar residues" evidence="1">
    <location>
        <begin position="115"/>
        <end position="132"/>
    </location>
</feature>
<dbReference type="PANTHER" id="PTHR39597">
    <property type="entry name" value="UBA DOMAIN-CONTAINING PROTEIN RUP1"/>
    <property type="match status" value="1"/>
</dbReference>
<keyword evidence="3" id="KW-1185">Reference proteome</keyword>
<dbReference type="GO" id="GO:0005634">
    <property type="term" value="C:nucleus"/>
    <property type="evidence" value="ECO:0007669"/>
    <property type="project" value="TreeGrafter"/>
</dbReference>
<sequence>MASEPSEDAIANFVSFTSTTRVQAVNFLKVPYPATRSLSKVLLSLSDSDLQANNLDSQKAINAYFEDPTGPHSASGWQNDDNLTPLGFSQEDIGPRMPATAPPTRPPSRVHLHDTSQGAGTDDSTAANTPGSPSGLAEREEQELQQAVAMSLNQGMSTQESGVTTTAAESQAQFGKATRDHYDEGAWAMTLFNETAQEVVISPDPEDRKKVGDEPAFIRPTQDNLFLGGFLTIIHEIPLAREALLLRNKLLFDYGHDAQWWNGQQINLPKIVTVHEGTDDSDWDDPIFETQRLMAFLDSTQRAFGSSDALSNTRSMFTNASDSEEAVARFLEIWFYAAVRADPDNPLCTTFMSHAYKRTLFDPDDEPISKELFVFGPIVEQLHGQTLYDVLDSAIWSDRPGEDLDEVWLEHVGEVLVMKLDSHEEAKSVDVKIPAVFYPDRYLSSCQEIARELRMRKLETQQTLMKVQQMIDYFQMPLTPCDGLTNLEIIEKTAECIPVALKTAIGGGSDLMTAEAAREKAGQLEAEKQQALETMRKYAKVLTEPSDSPHEPPTHRYTLRGVCTEPHVTYILKRREGTGAQDLMDIDGDKNSDYQWWRTSFSTDDGKTRHAEKHKANGDNTATQNGDVVGYTARKVREIEVLDAARREGRSVLLVYASDDAMGLKVDPAPSQLQAFVQKDNEAFAIECSQSIAAVDSDNLIDLTSEISTGQQPTQKSAPVQTEVNANANVNVFDYEVQGFEDEKPEGQEMQEKRGSRLLTSGSSLNIGASQPVPHLLDSNEGWTDAESDEEMADHIEHAPAK</sequence>
<accession>A0AAD6HCQ5</accession>
<dbReference type="EMBL" id="JAQJAN010000019">
    <property type="protein sequence ID" value="KAJ5709114.1"/>
    <property type="molecule type" value="Genomic_DNA"/>
</dbReference>
<feature type="region of interest" description="Disordered" evidence="1">
    <location>
        <begin position="605"/>
        <end position="626"/>
    </location>
</feature>
<reference evidence="2" key="2">
    <citation type="submission" date="2023-01" db="EMBL/GenBank/DDBJ databases">
        <authorList>
            <person name="Petersen C."/>
        </authorList>
    </citation>
    <scope>NUCLEOTIDE SEQUENCE</scope>
    <source>
        <strain evidence="2">IBT 17514</strain>
    </source>
</reference>
<feature type="compositionally biased region" description="Basic and acidic residues" evidence="1">
    <location>
        <begin position="793"/>
        <end position="802"/>
    </location>
</feature>